<dbReference type="AlphaFoldDB" id="A0A8H7YDW4"/>
<dbReference type="Proteomes" id="UP000670092">
    <property type="component" value="Unassembled WGS sequence"/>
</dbReference>
<name>A0A8H7YDW4_AJECA</name>
<dbReference type="VEuPathDB" id="FungiDB:I7I52_11689"/>
<evidence type="ECO:0000313" key="2">
    <source>
        <dbReference type="Proteomes" id="UP000670092"/>
    </source>
</evidence>
<dbReference type="EMBL" id="JAEVHI010000007">
    <property type="protein sequence ID" value="KAG5287804.1"/>
    <property type="molecule type" value="Genomic_DNA"/>
</dbReference>
<organism evidence="1 2">
    <name type="scientific">Ajellomyces capsulatus</name>
    <name type="common">Darling's disease fungus</name>
    <name type="synonym">Histoplasma capsulatum</name>
    <dbReference type="NCBI Taxonomy" id="5037"/>
    <lineage>
        <taxon>Eukaryota</taxon>
        <taxon>Fungi</taxon>
        <taxon>Dikarya</taxon>
        <taxon>Ascomycota</taxon>
        <taxon>Pezizomycotina</taxon>
        <taxon>Eurotiomycetes</taxon>
        <taxon>Eurotiomycetidae</taxon>
        <taxon>Onygenales</taxon>
        <taxon>Ajellomycetaceae</taxon>
        <taxon>Histoplasma</taxon>
    </lineage>
</organism>
<evidence type="ECO:0000313" key="1">
    <source>
        <dbReference type="EMBL" id="KAG5287804.1"/>
    </source>
</evidence>
<protein>
    <submittedName>
        <fullName evidence="1">Uncharacterized protein</fullName>
    </submittedName>
</protein>
<reference evidence="1 2" key="1">
    <citation type="submission" date="2021-01" db="EMBL/GenBank/DDBJ databases">
        <title>Chromosome-level genome assembly of a human fungal pathogen reveals clustering of transcriptionally co-regulated genes.</title>
        <authorList>
            <person name="Voorhies M."/>
            <person name="Cohen S."/>
            <person name="Shea T.P."/>
            <person name="Petrus S."/>
            <person name="Munoz J.F."/>
            <person name="Poplawski S."/>
            <person name="Goldman W.E."/>
            <person name="Michael T."/>
            <person name="Cuomo C.A."/>
            <person name="Sil A."/>
            <person name="Beyhan S."/>
        </authorList>
    </citation>
    <scope>NUCLEOTIDE SEQUENCE [LARGE SCALE GENOMIC DNA]</scope>
    <source>
        <strain evidence="1 2">G184AR</strain>
    </source>
</reference>
<gene>
    <name evidence="1" type="ORF">I7I52_11689</name>
</gene>
<accession>A0A8H7YDW4</accession>
<sequence>MTIVCKSGDERNATESASPFLFNWIISTPLLCSKAIPAELSFRLTSNRASGLRGMNHYYSYHVSACPRHLDIWVPLSVLVSKRSIICTHSLTFPRDWTYLGSCGMFPVWRHLLRSYSGSTPSCNSTSPS</sequence>
<proteinExistence type="predicted"/>
<comment type="caution">
    <text evidence="1">The sequence shown here is derived from an EMBL/GenBank/DDBJ whole genome shotgun (WGS) entry which is preliminary data.</text>
</comment>